<dbReference type="Gene3D" id="1.10.340.70">
    <property type="match status" value="1"/>
</dbReference>
<protein>
    <submittedName>
        <fullName evidence="2">Pro-Pol polyprotein</fullName>
    </submittedName>
</protein>
<feature type="non-terminal residue" evidence="2">
    <location>
        <position position="1"/>
    </location>
</feature>
<dbReference type="InterPro" id="IPR036397">
    <property type="entry name" value="RNaseH_sf"/>
</dbReference>
<evidence type="ECO:0000313" key="3">
    <source>
        <dbReference type="Proteomes" id="UP000311919"/>
    </source>
</evidence>
<gene>
    <name evidence="2" type="ORF">EWB00_004401</name>
</gene>
<evidence type="ECO:0000259" key="1">
    <source>
        <dbReference type="Pfam" id="PF17921"/>
    </source>
</evidence>
<dbReference type="Proteomes" id="UP000311919">
    <property type="component" value="Unassembled WGS sequence"/>
</dbReference>
<dbReference type="Pfam" id="PF17921">
    <property type="entry name" value="Integrase_H2C2"/>
    <property type="match status" value="1"/>
</dbReference>
<dbReference type="GO" id="GO:0003676">
    <property type="term" value="F:nucleic acid binding"/>
    <property type="evidence" value="ECO:0007669"/>
    <property type="project" value="InterPro"/>
</dbReference>
<dbReference type="OrthoDB" id="10062030at2759"/>
<reference evidence="2 3" key="1">
    <citation type="submission" date="2019-03" db="EMBL/GenBank/DDBJ databases">
        <title>An improved genome assembly of the fluke Schistosoma japonicum.</title>
        <authorList>
            <person name="Hu W."/>
            <person name="Luo F."/>
            <person name="Yin M."/>
            <person name="Mo X."/>
            <person name="Sun C."/>
            <person name="Wu Q."/>
            <person name="Zhu B."/>
            <person name="Xiang M."/>
            <person name="Wang J."/>
            <person name="Wang Y."/>
            <person name="Zhang T."/>
            <person name="Xu B."/>
            <person name="Zheng H."/>
            <person name="Feng Z."/>
        </authorList>
    </citation>
    <scope>NUCLEOTIDE SEQUENCE [LARGE SCALE GENOMIC DNA]</scope>
    <source>
        <strain evidence="2">HuSjv2</strain>
        <tissue evidence="2">Worms</tissue>
    </source>
</reference>
<dbReference type="Gene3D" id="3.30.420.10">
    <property type="entry name" value="Ribonuclease H-like superfamily/Ribonuclease H"/>
    <property type="match status" value="1"/>
</dbReference>
<dbReference type="STRING" id="6182.A0A4Z2D6Z7"/>
<sequence>IDFHHLLAATTLQLQTKTIGKDKNTLIWDSSTGIARPVVPRSYRRIIFDTLHNLSHPGICATSKLITERFCWPKMNKDNKVIQHNKCPLGTFSTPDARFDHVHLDLVRPLPESNGFYYLLTCVDQFTC</sequence>
<organism evidence="2 3">
    <name type="scientific">Schistosoma japonicum</name>
    <name type="common">Blood fluke</name>
    <dbReference type="NCBI Taxonomy" id="6182"/>
    <lineage>
        <taxon>Eukaryota</taxon>
        <taxon>Metazoa</taxon>
        <taxon>Spiralia</taxon>
        <taxon>Lophotrochozoa</taxon>
        <taxon>Platyhelminthes</taxon>
        <taxon>Trematoda</taxon>
        <taxon>Digenea</taxon>
        <taxon>Strigeidida</taxon>
        <taxon>Schistosomatoidea</taxon>
        <taxon>Schistosomatidae</taxon>
        <taxon>Schistosoma</taxon>
    </lineage>
</organism>
<evidence type="ECO:0000313" key="2">
    <source>
        <dbReference type="EMBL" id="TNN11960.1"/>
    </source>
</evidence>
<feature type="domain" description="Integrase zinc-binding" evidence="1">
    <location>
        <begin position="39"/>
        <end position="78"/>
    </location>
</feature>
<dbReference type="InterPro" id="IPR041588">
    <property type="entry name" value="Integrase_H2C2"/>
</dbReference>
<comment type="caution">
    <text evidence="2">The sequence shown here is derived from an EMBL/GenBank/DDBJ whole genome shotgun (WGS) entry which is preliminary data.</text>
</comment>
<dbReference type="AlphaFoldDB" id="A0A4Z2D6Z7"/>
<proteinExistence type="predicted"/>
<keyword evidence="3" id="KW-1185">Reference proteome</keyword>
<dbReference type="EMBL" id="SKCS01000282">
    <property type="protein sequence ID" value="TNN11960.1"/>
    <property type="molecule type" value="Genomic_DNA"/>
</dbReference>
<accession>A0A4Z2D6Z7</accession>
<feature type="non-terminal residue" evidence="2">
    <location>
        <position position="128"/>
    </location>
</feature>
<name>A0A4Z2D6Z7_SCHJA</name>